<evidence type="ECO:0000313" key="6">
    <source>
        <dbReference type="Proteomes" id="UP001631957"/>
    </source>
</evidence>
<dbReference type="InterPro" id="IPR029058">
    <property type="entry name" value="AB_hydrolase_fold"/>
</dbReference>
<dbReference type="Gene3D" id="2.60.120.260">
    <property type="entry name" value="Galactose-binding domain-like"/>
    <property type="match status" value="1"/>
</dbReference>
<comment type="similarity">
    <text evidence="1">Belongs to the AB hydrolase superfamily.</text>
</comment>
<keyword evidence="3" id="KW-0732">Signal</keyword>
<feature type="signal peptide" evidence="3">
    <location>
        <begin position="1"/>
        <end position="24"/>
    </location>
</feature>
<sequence length="527" mass="56365">MPGRPLALALAATLTLAQGVCASAAEHHAPTGHGPAGHLTLPVLPTIESVEVAPGVRLRTEVYKPAGPGRHPLIVMPGPFLYPVEAYLLQAQRLARAGYVVVAYQPRGYLGSGGLCTWTGPADVADASALTSWALAHTSADPHRVGMAGVSYGAVISLQAAAEDPRIKAVASMAGWVDLMDVLYGGGTRRLQNPAFQKVVALVEARQDPGLDRALATYARSPDPTPYFTQWARERSPIARLGKLNAHRPAVLMTASWLDVAQTPNRIADFFDGYTGPKRLEIRPGDHATKEVAGFTGLATPPWESARHWFDHHLRNLPADTAAVSPLVLQPRNELLAQPQNEEHYPAWSAISSRTVTPPLTPVTGSRPTILTALDSGADAGIQFGGITDELIGLPPLAATPLLPPGSAAVWSAPPADHAQRVRGVPRLRTTLTPSTSEGTFYAYLYDVGPTGLGRLITHVPHSFHDRAPGRPFPVDVDFMATAYDIPVGHRLQLVIDSRDPLYISRNPLLGSLTFDSSTTTLRVPLR</sequence>
<proteinExistence type="inferred from homology"/>
<dbReference type="RefSeq" id="WP_409119940.1">
    <property type="nucleotide sequence ID" value="NZ_JBJVNI010000001.1"/>
</dbReference>
<accession>A0ABW9HI62</accession>
<dbReference type="GO" id="GO:0016787">
    <property type="term" value="F:hydrolase activity"/>
    <property type="evidence" value="ECO:0007669"/>
    <property type="project" value="UniProtKB-KW"/>
</dbReference>
<evidence type="ECO:0000313" key="5">
    <source>
        <dbReference type="EMBL" id="MFM9607113.1"/>
    </source>
</evidence>
<dbReference type="Pfam" id="PF02129">
    <property type="entry name" value="Peptidase_S15"/>
    <property type="match status" value="1"/>
</dbReference>
<dbReference type="Gene3D" id="3.40.50.1820">
    <property type="entry name" value="alpha/beta hydrolase"/>
    <property type="match status" value="1"/>
</dbReference>
<keyword evidence="6" id="KW-1185">Reference proteome</keyword>
<evidence type="ECO:0000259" key="4">
    <source>
        <dbReference type="SMART" id="SM00939"/>
    </source>
</evidence>
<dbReference type="Proteomes" id="UP001631957">
    <property type="component" value="Unassembled WGS sequence"/>
</dbReference>
<dbReference type="PANTHER" id="PTHR22946:SF9">
    <property type="entry name" value="POLYKETIDE TRANSFERASE AF380"/>
    <property type="match status" value="1"/>
</dbReference>
<dbReference type="SMART" id="SM00939">
    <property type="entry name" value="PepX_C"/>
    <property type="match status" value="1"/>
</dbReference>
<dbReference type="InterPro" id="IPR000383">
    <property type="entry name" value="Xaa-Pro-like_dom"/>
</dbReference>
<feature type="chain" id="PRO_5047150052" evidence="3">
    <location>
        <begin position="25"/>
        <end position="527"/>
    </location>
</feature>
<name>A0ABW9HI62_9ACTN</name>
<dbReference type="PANTHER" id="PTHR22946">
    <property type="entry name" value="DIENELACTONE HYDROLASE DOMAIN-CONTAINING PROTEIN-RELATED"/>
    <property type="match status" value="1"/>
</dbReference>
<dbReference type="Pfam" id="PF08530">
    <property type="entry name" value="PepX_C"/>
    <property type="match status" value="1"/>
</dbReference>
<evidence type="ECO:0000256" key="3">
    <source>
        <dbReference type="SAM" id="SignalP"/>
    </source>
</evidence>
<reference evidence="5 6" key="1">
    <citation type="submission" date="2024-12" db="EMBL/GenBank/DDBJ databases">
        <title>Forecasting of Potato common scab and diversities of Pathogenic streptomyces spp. in china.</title>
        <authorList>
            <person name="Handique U."/>
            <person name="Wu J."/>
        </authorList>
    </citation>
    <scope>NUCLEOTIDE SEQUENCE [LARGE SCALE GENOMIC DNA]</scope>
    <source>
        <strain evidence="5 6">ZRIMU1530</strain>
    </source>
</reference>
<dbReference type="SUPFAM" id="SSF53474">
    <property type="entry name" value="alpha/beta-Hydrolases"/>
    <property type="match status" value="1"/>
</dbReference>
<dbReference type="InterPro" id="IPR005674">
    <property type="entry name" value="CocE/Ser_esterase"/>
</dbReference>
<dbReference type="InterPro" id="IPR013736">
    <property type="entry name" value="Xaa-Pro_dipept_C"/>
</dbReference>
<dbReference type="NCBIfam" id="TIGR00976">
    <property type="entry name" value="CocE_NonD"/>
    <property type="match status" value="1"/>
</dbReference>
<dbReference type="InterPro" id="IPR008979">
    <property type="entry name" value="Galactose-bd-like_sf"/>
</dbReference>
<evidence type="ECO:0000256" key="1">
    <source>
        <dbReference type="ARBA" id="ARBA00008645"/>
    </source>
</evidence>
<dbReference type="EMBL" id="JBJVNI010000001">
    <property type="protein sequence ID" value="MFM9607113.1"/>
    <property type="molecule type" value="Genomic_DNA"/>
</dbReference>
<gene>
    <name evidence="5" type="ORF">ACKI18_00135</name>
</gene>
<comment type="caution">
    <text evidence="5">The sequence shown here is derived from an EMBL/GenBank/DDBJ whole genome shotgun (WGS) entry which is preliminary data.</text>
</comment>
<dbReference type="InterPro" id="IPR050261">
    <property type="entry name" value="FrsA_esterase"/>
</dbReference>
<dbReference type="SUPFAM" id="SSF49785">
    <property type="entry name" value="Galactose-binding domain-like"/>
    <property type="match status" value="1"/>
</dbReference>
<keyword evidence="2 5" id="KW-0378">Hydrolase</keyword>
<organism evidence="5 6">
    <name type="scientific">Streptomyces niveiscabiei</name>
    <dbReference type="NCBI Taxonomy" id="164115"/>
    <lineage>
        <taxon>Bacteria</taxon>
        <taxon>Bacillati</taxon>
        <taxon>Actinomycetota</taxon>
        <taxon>Actinomycetes</taxon>
        <taxon>Kitasatosporales</taxon>
        <taxon>Streptomycetaceae</taxon>
        <taxon>Streptomyces</taxon>
    </lineage>
</organism>
<evidence type="ECO:0000256" key="2">
    <source>
        <dbReference type="ARBA" id="ARBA00022801"/>
    </source>
</evidence>
<feature type="domain" description="Xaa-Pro dipeptidyl-peptidase C-terminal" evidence="4">
    <location>
        <begin position="307"/>
        <end position="523"/>
    </location>
</feature>
<protein>
    <submittedName>
        <fullName evidence="5">CocE/NonD family hydrolase</fullName>
    </submittedName>
</protein>